<proteinExistence type="predicted"/>
<evidence type="ECO:0000313" key="3">
    <source>
        <dbReference type="EMBL" id="CAH1995157.1"/>
    </source>
</evidence>
<accession>A0A9P0LNR2</accession>
<organism evidence="3 4">
    <name type="scientific">Acanthoscelides obtectus</name>
    <name type="common">Bean weevil</name>
    <name type="synonym">Bruchus obtectus</name>
    <dbReference type="NCBI Taxonomy" id="200917"/>
    <lineage>
        <taxon>Eukaryota</taxon>
        <taxon>Metazoa</taxon>
        <taxon>Ecdysozoa</taxon>
        <taxon>Arthropoda</taxon>
        <taxon>Hexapoda</taxon>
        <taxon>Insecta</taxon>
        <taxon>Pterygota</taxon>
        <taxon>Neoptera</taxon>
        <taxon>Endopterygota</taxon>
        <taxon>Coleoptera</taxon>
        <taxon>Polyphaga</taxon>
        <taxon>Cucujiformia</taxon>
        <taxon>Chrysomeloidea</taxon>
        <taxon>Chrysomelidae</taxon>
        <taxon>Bruchinae</taxon>
        <taxon>Bruchini</taxon>
        <taxon>Acanthoscelides</taxon>
    </lineage>
</organism>
<keyword evidence="4" id="KW-1185">Reference proteome</keyword>
<evidence type="ECO:0000259" key="2">
    <source>
        <dbReference type="Pfam" id="PF25273"/>
    </source>
</evidence>
<sequence length="785" mass="91522">MSLYNEKHQSRSQRMVDIAKKNKTENSNINDDVATTTDDNKKIIILKNDVIQKPHCGLVSEQVVNNQDQDEYQSIDQQPMELVRDFVSEEVVSNQDQDQYQSIDQQTMKIEPHCSSVNQQVVTDQDQGKLQYIDQQNMEIDVGDNKSDITDPFATDSDNSYRTESDNETSESERETQKRKKKSRKRVRNELGWQVSKRKVARANGQEYKTKKNKIVQAKILKEPCRCKKKCYEKFSHEERISIFKDFYSLTYNEQTQILSSSVREFKKRRCTKLEEDSRRSFSHTYLLNKGGLPIEVCKVMFMNTLDVSFKRVRYTIEKCRLSISGICGPDQRGKHGNHHKISDEDKSFVIQHISKFPAYKSHYSRSHSEKRYLSPDLSIQQMYRLYIEYCKEAEKTPVSDHYYRSIFVSNFNLSFHPPHNDTCSRCDKLNILIKSSADEGQKIDYEREKKEHLDAAEKAYNAKRIDKEKSKQDETIVTAMFDLQKCLPTPHLKSGIAFYKRQLWVFNLTIYEVTKSNGNRSFCFMWDETTSNRGGQEIASCLLKYIRNLPPEATCLNLYSDCCSGQNKNIHVVTLLSKVFQLLPPNHMLKEVHHKFLISGHTHLEADSIHASIEKAKKHTTMDIEIPRDWSTLVRSIQRKGGIKVIDMSQDDFYNISALQKAYFVNRKKNADGEQMSFLKANYFLYTKENPGKIFYKEGLLAKEDFKVWDITKKKKGQPDETQLVLERLHNSYPLPLPKKKLDDINTLIQYIHPNCRLFYANLKSEETAADEDVCPTAILQYDE</sequence>
<feature type="region of interest" description="Disordered" evidence="1">
    <location>
        <begin position="138"/>
        <end position="188"/>
    </location>
</feature>
<evidence type="ECO:0000256" key="1">
    <source>
        <dbReference type="SAM" id="MobiDB-lite"/>
    </source>
</evidence>
<feature type="compositionally biased region" description="Basic and acidic residues" evidence="1">
    <location>
        <begin position="159"/>
        <end position="176"/>
    </location>
</feature>
<feature type="domain" description="DUF7869" evidence="2">
    <location>
        <begin position="522"/>
        <end position="622"/>
    </location>
</feature>
<dbReference type="Proteomes" id="UP001152888">
    <property type="component" value="Unassembled WGS sequence"/>
</dbReference>
<dbReference type="AlphaFoldDB" id="A0A9P0LNR2"/>
<protein>
    <recommendedName>
        <fullName evidence="2">DUF7869 domain-containing protein</fullName>
    </recommendedName>
</protein>
<dbReference type="Pfam" id="PF25273">
    <property type="entry name" value="DUF7869"/>
    <property type="match status" value="1"/>
</dbReference>
<comment type="caution">
    <text evidence="3">The sequence shown here is derived from an EMBL/GenBank/DDBJ whole genome shotgun (WGS) entry which is preliminary data.</text>
</comment>
<dbReference type="PANTHER" id="PTHR10773">
    <property type="entry name" value="DNA-DIRECTED RNA POLYMERASES I, II, AND III SUBUNIT RPABC2"/>
    <property type="match status" value="1"/>
</dbReference>
<name>A0A9P0LNR2_ACAOB</name>
<dbReference type="PANTHER" id="PTHR10773:SF19">
    <property type="match status" value="1"/>
</dbReference>
<dbReference type="EMBL" id="CAKOFQ010007216">
    <property type="protein sequence ID" value="CAH1995157.1"/>
    <property type="molecule type" value="Genomic_DNA"/>
</dbReference>
<feature type="compositionally biased region" description="Basic residues" evidence="1">
    <location>
        <begin position="177"/>
        <end position="187"/>
    </location>
</feature>
<gene>
    <name evidence="3" type="ORF">ACAOBT_LOCUS22428</name>
</gene>
<reference evidence="3" key="1">
    <citation type="submission" date="2022-03" db="EMBL/GenBank/DDBJ databases">
        <authorList>
            <person name="Sayadi A."/>
        </authorList>
    </citation>
    <scope>NUCLEOTIDE SEQUENCE</scope>
</reference>
<evidence type="ECO:0000313" key="4">
    <source>
        <dbReference type="Proteomes" id="UP001152888"/>
    </source>
</evidence>
<dbReference type="OrthoDB" id="8045193at2759"/>
<dbReference type="InterPro" id="IPR057191">
    <property type="entry name" value="DUF7869"/>
</dbReference>